<dbReference type="CDD" id="cd03801">
    <property type="entry name" value="GT4_PimA-like"/>
    <property type="match status" value="1"/>
</dbReference>
<dbReference type="PANTHER" id="PTHR12526">
    <property type="entry name" value="GLYCOSYLTRANSFERASE"/>
    <property type="match status" value="1"/>
</dbReference>
<reference evidence="1" key="1">
    <citation type="submission" date="2020-08" db="EMBL/GenBank/DDBJ databases">
        <title>A bifunctional nitrone conjugated secondary metabolite targeting the ribosome.</title>
        <authorList>
            <person name="Limbrick E.M."/>
            <person name="Graf M."/>
            <person name="Derewacz D.K."/>
            <person name="Nguyen F."/>
            <person name="Spraggins J.M."/>
            <person name="Wieland M."/>
            <person name="Ynigez-Gutierrez A.E."/>
            <person name="Reisman B.J."/>
            <person name="Zinshteyn B."/>
            <person name="McCulloch K."/>
            <person name="Iverson T.M."/>
            <person name="Green R."/>
            <person name="Wilson D.N."/>
            <person name="Bachmann B.O."/>
        </authorList>
    </citation>
    <scope>NUCLEOTIDE SEQUENCE</scope>
    <source>
        <strain evidence="1">Africana</strain>
    </source>
</reference>
<keyword evidence="1" id="KW-0808">Transferase</keyword>
<sequence>MIGERNGRAGRRGARAVILTGDAHDHPGGLSMRWRALQTALDRHLPCRLQQLGCDRWDRCRAGCRLTGRPGGTAEVAMLDDVQVWHADRTYCPEYVRRLAGELVAARVTTVVCSGLDTHRYVTALAALGWFTVVFDLHNVEAQLHEAIHAALPPGSPMAGFYTQRHVRLVDTAERTAVRSADAVWVCSDEDRAEVIRRYAVAADTVRVVPNVVEVTGAVPPPADVRSVCFTGRMDWYPNIEAGLALLLQIAPLLRKRGHQLPVVVAGAMAREMLGDVELAPGVELISDPPSPAALIAGSIMAVPLKLGGGSRFKILEAFASGAPTISTAKGAEGLGAVPGEHYLAAEEPEEFVDAVDRLVGDPALRTQLTRAAWTLLTERYSLDALTARLADLAVPAR</sequence>
<organism evidence="1">
    <name type="scientific">Micromonospora carbonacea</name>
    <dbReference type="NCBI Taxonomy" id="47853"/>
    <lineage>
        <taxon>Bacteria</taxon>
        <taxon>Bacillati</taxon>
        <taxon>Actinomycetota</taxon>
        <taxon>Actinomycetes</taxon>
        <taxon>Micromonosporales</taxon>
        <taxon>Micromonosporaceae</taxon>
        <taxon>Micromonospora</taxon>
    </lineage>
</organism>
<accession>A0A7D5YHN8</accession>
<gene>
    <name evidence="1" type="ORF">HZU44_11615</name>
</gene>
<evidence type="ECO:0000313" key="1">
    <source>
        <dbReference type="EMBL" id="QLK00596.1"/>
    </source>
</evidence>
<dbReference type="GO" id="GO:0016757">
    <property type="term" value="F:glycosyltransferase activity"/>
    <property type="evidence" value="ECO:0007669"/>
    <property type="project" value="TreeGrafter"/>
</dbReference>
<dbReference type="EMBL" id="CP058905">
    <property type="protein sequence ID" value="QLK00596.1"/>
    <property type="molecule type" value="Genomic_DNA"/>
</dbReference>
<protein>
    <submittedName>
        <fullName evidence="1">Glycosyltransferase</fullName>
    </submittedName>
</protein>
<dbReference type="PANTHER" id="PTHR12526:SF600">
    <property type="entry name" value="GLYCOSYL TRANSFERASE GROUP 1"/>
    <property type="match status" value="1"/>
</dbReference>
<dbReference type="Pfam" id="PF13692">
    <property type="entry name" value="Glyco_trans_1_4"/>
    <property type="match status" value="1"/>
</dbReference>
<dbReference type="AlphaFoldDB" id="A0A7D5YHN8"/>
<dbReference type="Gene3D" id="3.40.50.2000">
    <property type="entry name" value="Glycogen Phosphorylase B"/>
    <property type="match status" value="2"/>
</dbReference>
<proteinExistence type="predicted"/>
<dbReference type="SUPFAM" id="SSF53756">
    <property type="entry name" value="UDP-Glycosyltransferase/glycogen phosphorylase"/>
    <property type="match status" value="1"/>
</dbReference>
<name>A0A7D5YHN8_9ACTN</name>